<dbReference type="AlphaFoldDB" id="A0A4Y8ZVD8"/>
<evidence type="ECO:0000313" key="3">
    <source>
        <dbReference type="EMBL" id="TFI58416.1"/>
    </source>
</evidence>
<dbReference type="PROSITE" id="PS50937">
    <property type="entry name" value="HTH_MERR_2"/>
    <property type="match status" value="1"/>
</dbReference>
<dbReference type="EMBL" id="SPDV01000016">
    <property type="protein sequence ID" value="TFI58416.1"/>
    <property type="molecule type" value="Genomic_DNA"/>
</dbReference>
<accession>A0A4Y8ZVD8</accession>
<dbReference type="OrthoDB" id="9802944at2"/>
<dbReference type="SUPFAM" id="SSF46955">
    <property type="entry name" value="Putative DNA-binding domain"/>
    <property type="match status" value="1"/>
</dbReference>
<dbReference type="InterPro" id="IPR009061">
    <property type="entry name" value="DNA-bd_dom_put_sf"/>
</dbReference>
<dbReference type="SMART" id="SM00422">
    <property type="entry name" value="HTH_MERR"/>
    <property type="match status" value="1"/>
</dbReference>
<dbReference type="PANTHER" id="PTHR30204:SF92">
    <property type="entry name" value="HTH-TYPE TRANSCRIPTIONAL REGULATOR ZNTR"/>
    <property type="match status" value="1"/>
</dbReference>
<evidence type="ECO:0000313" key="4">
    <source>
        <dbReference type="Proteomes" id="UP000298213"/>
    </source>
</evidence>
<proteinExistence type="predicted"/>
<feature type="domain" description="HTH merR-type" evidence="2">
    <location>
        <begin position="1"/>
        <end position="71"/>
    </location>
</feature>
<dbReference type="GO" id="GO:0003677">
    <property type="term" value="F:DNA binding"/>
    <property type="evidence" value="ECO:0007669"/>
    <property type="project" value="UniProtKB-KW"/>
</dbReference>
<evidence type="ECO:0000259" key="2">
    <source>
        <dbReference type="PROSITE" id="PS50937"/>
    </source>
</evidence>
<dbReference type="InterPro" id="IPR000551">
    <property type="entry name" value="MerR-type_HTH_dom"/>
</dbReference>
<gene>
    <name evidence="3" type="ORF">E2493_09785</name>
</gene>
<reference evidence="3 4" key="1">
    <citation type="submission" date="2019-03" db="EMBL/GenBank/DDBJ databases">
        <title>Genome sequence of Sphingomonas sp. 17J27-24.</title>
        <authorList>
            <person name="Kim M."/>
            <person name="Maeng S."/>
            <person name="Sathiyaraj S."/>
        </authorList>
    </citation>
    <scope>NUCLEOTIDE SEQUENCE [LARGE SCALE GENOMIC DNA]</scope>
    <source>
        <strain evidence="3 4">17J27-24</strain>
    </source>
</reference>
<dbReference type="InterPro" id="IPR047057">
    <property type="entry name" value="MerR_fam"/>
</dbReference>
<dbReference type="PRINTS" id="PR00040">
    <property type="entry name" value="HTHMERR"/>
</dbReference>
<name>A0A4Y8ZVD8_9SPHN</name>
<dbReference type="RefSeq" id="WP_135086214.1">
    <property type="nucleotide sequence ID" value="NZ_SPDV01000016.1"/>
</dbReference>
<dbReference type="Pfam" id="PF13411">
    <property type="entry name" value="MerR_1"/>
    <property type="match status" value="1"/>
</dbReference>
<dbReference type="GO" id="GO:0003700">
    <property type="term" value="F:DNA-binding transcription factor activity"/>
    <property type="evidence" value="ECO:0007669"/>
    <property type="project" value="InterPro"/>
</dbReference>
<keyword evidence="1" id="KW-0238">DNA-binding</keyword>
<evidence type="ECO:0000256" key="1">
    <source>
        <dbReference type="ARBA" id="ARBA00023125"/>
    </source>
</evidence>
<dbReference type="Proteomes" id="UP000298213">
    <property type="component" value="Unassembled WGS sequence"/>
</dbReference>
<comment type="caution">
    <text evidence="3">The sequence shown here is derived from an EMBL/GenBank/DDBJ whole genome shotgun (WGS) entry which is preliminary data.</text>
</comment>
<dbReference type="Gene3D" id="1.10.1660.10">
    <property type="match status" value="1"/>
</dbReference>
<keyword evidence="4" id="KW-1185">Reference proteome</keyword>
<protein>
    <submittedName>
        <fullName evidence="3">MerR family transcriptional regulator</fullName>
    </submittedName>
</protein>
<dbReference type="PANTHER" id="PTHR30204">
    <property type="entry name" value="REDOX-CYCLING DRUG-SENSING TRANSCRIPTIONAL ACTIVATOR SOXR"/>
    <property type="match status" value="1"/>
</dbReference>
<sequence length="139" mass="15607">MQLRIGELGAATDTKVETIRYYERVGLLPRASRTAGNYRAYDSGHLQQLMFIRRARELGFEVHQIRELLTLSDTKQCSGTAFAEIVEQNLVVVNRKVRELHALARELDRLLSECQRGANPKFGFAEALSDVSATDPGIT</sequence>
<organism evidence="3 4">
    <name type="scientific">Sphingomonas parva</name>
    <dbReference type="NCBI Taxonomy" id="2555898"/>
    <lineage>
        <taxon>Bacteria</taxon>
        <taxon>Pseudomonadati</taxon>
        <taxon>Pseudomonadota</taxon>
        <taxon>Alphaproteobacteria</taxon>
        <taxon>Sphingomonadales</taxon>
        <taxon>Sphingomonadaceae</taxon>
        <taxon>Sphingomonas</taxon>
    </lineage>
</organism>